<reference evidence="3" key="1">
    <citation type="submission" date="2020-11" db="EMBL/GenBank/DDBJ databases">
        <authorList>
            <consortium name="DOE Joint Genome Institute"/>
            <person name="Ahrendt S."/>
            <person name="Riley R."/>
            <person name="Andreopoulos W."/>
            <person name="Labutti K."/>
            <person name="Pangilinan J."/>
            <person name="Ruiz-Duenas F.J."/>
            <person name="Barrasa J.M."/>
            <person name="Sanchez-Garcia M."/>
            <person name="Camarero S."/>
            <person name="Miyauchi S."/>
            <person name="Serrano A."/>
            <person name="Linde D."/>
            <person name="Babiker R."/>
            <person name="Drula E."/>
            <person name="Ayuso-Fernandez I."/>
            <person name="Pacheco R."/>
            <person name="Padilla G."/>
            <person name="Ferreira P."/>
            <person name="Barriuso J."/>
            <person name="Kellner H."/>
            <person name="Castanera R."/>
            <person name="Alfaro M."/>
            <person name="Ramirez L."/>
            <person name="Pisabarro A.G."/>
            <person name="Kuo A."/>
            <person name="Tritt A."/>
            <person name="Lipzen A."/>
            <person name="He G."/>
            <person name="Yan M."/>
            <person name="Ng V."/>
            <person name="Cullen D."/>
            <person name="Martin F."/>
            <person name="Rosso M.-N."/>
            <person name="Henrissat B."/>
            <person name="Hibbett D."/>
            <person name="Martinez A.T."/>
            <person name="Grigoriev I.V."/>
        </authorList>
    </citation>
    <scope>NUCLEOTIDE SEQUENCE</scope>
    <source>
        <strain evidence="3">CBS 506.95</strain>
    </source>
</reference>
<name>A0A9P6JUU9_9AGAR</name>
<keyword evidence="2" id="KW-0732">Signal</keyword>
<evidence type="ECO:0000256" key="1">
    <source>
        <dbReference type="SAM" id="Phobius"/>
    </source>
</evidence>
<keyword evidence="1" id="KW-0812">Transmembrane</keyword>
<dbReference type="OrthoDB" id="9451547at2759"/>
<dbReference type="PANTHER" id="PTHR35043">
    <property type="entry name" value="TRANSCRIPTION FACTOR DOMAIN-CONTAINING PROTEIN"/>
    <property type="match status" value="1"/>
</dbReference>
<evidence type="ECO:0000313" key="4">
    <source>
        <dbReference type="Proteomes" id="UP000807306"/>
    </source>
</evidence>
<feature type="transmembrane region" description="Helical" evidence="1">
    <location>
        <begin position="234"/>
        <end position="252"/>
    </location>
</feature>
<keyword evidence="1" id="KW-1133">Transmembrane helix</keyword>
<feature type="signal peptide" evidence="2">
    <location>
        <begin position="1"/>
        <end position="19"/>
    </location>
</feature>
<comment type="caution">
    <text evidence="3">The sequence shown here is derived from an EMBL/GenBank/DDBJ whole genome shotgun (WGS) entry which is preliminary data.</text>
</comment>
<feature type="chain" id="PRO_5040269837" evidence="2">
    <location>
        <begin position="20"/>
        <end position="468"/>
    </location>
</feature>
<evidence type="ECO:0000256" key="2">
    <source>
        <dbReference type="SAM" id="SignalP"/>
    </source>
</evidence>
<dbReference type="AlphaFoldDB" id="A0A9P6JUU9"/>
<keyword evidence="1" id="KW-0472">Membrane</keyword>
<keyword evidence="4" id="KW-1185">Reference proteome</keyword>
<protein>
    <submittedName>
        <fullName evidence="3">Uncharacterized protein</fullName>
    </submittedName>
</protein>
<feature type="transmembrane region" description="Helical" evidence="1">
    <location>
        <begin position="352"/>
        <end position="373"/>
    </location>
</feature>
<feature type="transmembrane region" description="Helical" evidence="1">
    <location>
        <begin position="424"/>
        <end position="446"/>
    </location>
</feature>
<dbReference type="Proteomes" id="UP000807306">
    <property type="component" value="Unassembled WGS sequence"/>
</dbReference>
<gene>
    <name evidence="3" type="ORF">CPB83DRAFT_901675</name>
</gene>
<dbReference type="EMBL" id="MU157825">
    <property type="protein sequence ID" value="KAF9534707.1"/>
    <property type="molecule type" value="Genomic_DNA"/>
</dbReference>
<evidence type="ECO:0000313" key="3">
    <source>
        <dbReference type="EMBL" id="KAF9534707.1"/>
    </source>
</evidence>
<dbReference type="PANTHER" id="PTHR35043:SF7">
    <property type="entry name" value="TRANSCRIPTION FACTOR DOMAIN-CONTAINING PROTEIN"/>
    <property type="match status" value="1"/>
</dbReference>
<feature type="transmembrane region" description="Helical" evidence="1">
    <location>
        <begin position="379"/>
        <end position="404"/>
    </location>
</feature>
<accession>A0A9P6JUU9</accession>
<proteinExistence type="predicted"/>
<organism evidence="3 4">
    <name type="scientific">Crepidotus variabilis</name>
    <dbReference type="NCBI Taxonomy" id="179855"/>
    <lineage>
        <taxon>Eukaryota</taxon>
        <taxon>Fungi</taxon>
        <taxon>Dikarya</taxon>
        <taxon>Basidiomycota</taxon>
        <taxon>Agaricomycotina</taxon>
        <taxon>Agaricomycetes</taxon>
        <taxon>Agaricomycetidae</taxon>
        <taxon>Agaricales</taxon>
        <taxon>Agaricineae</taxon>
        <taxon>Crepidotaceae</taxon>
        <taxon>Crepidotus</taxon>
    </lineage>
</organism>
<sequence length="468" mass="51710">MKLLSAILVFVLAICYIDASPAKSLNEMASTLVTLALQTESSSSLPLIDAHDGDRPPSERSKRTISNILLPCLATLVICSWAAIHPDVSEQKGHGSAIKNRISLTWTMVLSPECVIAWAILQNQTAEAAAQSCQDKYWTQTRGFCLIMGGFVLQNDDGLHALNYQMSTSHIILDGSSRNQETISKIDWSAVSDKEIKDRSKVNLFKKVVMVGISGGFAFKTVYRMSFEKAVPSIEVVTLAYTALIGVIHWFWRNKPFGVEHPIRVYTVDYPRTGVTTIPEDHVTIGQRICKAFSKLGKMKLPSLGPHSWPTIISCAVWGARSIFLDPVSSLMDNGFFFDCNPSNDLAGRRRIVGGAAFLFGAIHGVLSIFIVGSGVEVWMFRAASLGITASPFLLYACFGLERIVGDRKLGKIARQRWLSATTLLKRVIIMLYIVFRVLLIVLPIVDLRRYPALPKGPLNWLELIPPA</sequence>